<accession>A0A371EIT1</accession>
<gene>
    <name evidence="1" type="ORF">CR513_55504</name>
</gene>
<evidence type="ECO:0000313" key="1">
    <source>
        <dbReference type="EMBL" id="RDX65809.1"/>
    </source>
</evidence>
<reference evidence="1" key="1">
    <citation type="submission" date="2018-05" db="EMBL/GenBank/DDBJ databases">
        <title>Draft genome of Mucuna pruriens seed.</title>
        <authorList>
            <person name="Nnadi N.E."/>
            <person name="Vos R."/>
            <person name="Hasami M.H."/>
            <person name="Devisetty U.K."/>
            <person name="Aguiy J.C."/>
        </authorList>
    </citation>
    <scope>NUCLEOTIDE SEQUENCE [LARGE SCALE GENOMIC DNA]</scope>
    <source>
        <strain evidence="1">JCA_2017</strain>
    </source>
</reference>
<keyword evidence="2" id="KW-1185">Reference proteome</keyword>
<evidence type="ECO:0000313" key="2">
    <source>
        <dbReference type="Proteomes" id="UP000257109"/>
    </source>
</evidence>
<comment type="caution">
    <text evidence="1">The sequence shown here is derived from an EMBL/GenBank/DDBJ whole genome shotgun (WGS) entry which is preliminary data.</text>
</comment>
<protein>
    <submittedName>
        <fullName evidence="1">Uncharacterized protein</fullName>
    </submittedName>
</protein>
<organism evidence="1 2">
    <name type="scientific">Mucuna pruriens</name>
    <name type="common">Velvet bean</name>
    <name type="synonym">Dolichos pruriens</name>
    <dbReference type="NCBI Taxonomy" id="157652"/>
    <lineage>
        <taxon>Eukaryota</taxon>
        <taxon>Viridiplantae</taxon>
        <taxon>Streptophyta</taxon>
        <taxon>Embryophyta</taxon>
        <taxon>Tracheophyta</taxon>
        <taxon>Spermatophyta</taxon>
        <taxon>Magnoliopsida</taxon>
        <taxon>eudicotyledons</taxon>
        <taxon>Gunneridae</taxon>
        <taxon>Pentapetalae</taxon>
        <taxon>rosids</taxon>
        <taxon>fabids</taxon>
        <taxon>Fabales</taxon>
        <taxon>Fabaceae</taxon>
        <taxon>Papilionoideae</taxon>
        <taxon>50 kb inversion clade</taxon>
        <taxon>NPAAA clade</taxon>
        <taxon>indigoferoid/millettioid clade</taxon>
        <taxon>Phaseoleae</taxon>
        <taxon>Mucuna</taxon>
    </lineage>
</organism>
<name>A0A371EIT1_MUCPR</name>
<sequence length="67" mass="7616">MCKFQDIQQDFQCIHLKGSMRDSGTTNYFDKIQELVSAMRACNLISVSDTQDIENFATTIWPCGCCN</sequence>
<dbReference type="Proteomes" id="UP000257109">
    <property type="component" value="Unassembled WGS sequence"/>
</dbReference>
<dbReference type="EMBL" id="QJKJ01013728">
    <property type="protein sequence ID" value="RDX65809.1"/>
    <property type="molecule type" value="Genomic_DNA"/>
</dbReference>
<proteinExistence type="predicted"/>
<feature type="non-terminal residue" evidence="1">
    <location>
        <position position="1"/>
    </location>
</feature>
<dbReference type="AlphaFoldDB" id="A0A371EIT1"/>